<evidence type="ECO:0000313" key="3">
    <source>
        <dbReference type="EMBL" id="VED82615.1"/>
    </source>
</evidence>
<protein>
    <submittedName>
        <fullName evidence="2">Uncharacterized protein</fullName>
    </submittedName>
</protein>
<keyword evidence="1" id="KW-0812">Transmembrane</keyword>
<name>A0A7L6LEI1_9ESCH</name>
<evidence type="ECO:0000256" key="1">
    <source>
        <dbReference type="SAM" id="Phobius"/>
    </source>
</evidence>
<reference evidence="2 5" key="2">
    <citation type="submission" date="2020-06" db="EMBL/GenBank/DDBJ databases">
        <title>REHAB project genomes.</title>
        <authorList>
            <person name="Shaw L.P."/>
        </authorList>
    </citation>
    <scope>NUCLEOTIDE SEQUENCE [LARGE SCALE GENOMIC DNA]</scope>
    <source>
        <strain evidence="2 5">RHBSTW-00777</strain>
    </source>
</reference>
<keyword evidence="1" id="KW-0472">Membrane</keyword>
<keyword evidence="1" id="KW-1133">Transmembrane helix</keyword>
<proteinExistence type="predicted"/>
<accession>A0A7L6LEI1</accession>
<feature type="transmembrane region" description="Helical" evidence="1">
    <location>
        <begin position="89"/>
        <end position="108"/>
    </location>
</feature>
<feature type="transmembrane region" description="Helical" evidence="1">
    <location>
        <begin position="6"/>
        <end position="28"/>
    </location>
</feature>
<evidence type="ECO:0000313" key="2">
    <source>
        <dbReference type="EMBL" id="QLX32340.1"/>
    </source>
</evidence>
<sequence length="122" mass="13828">MHSDWGMTSLSIIWGVIEALLSVIFMFSYPIFRKLWAGCLLSLVASGVSILVWRESYYERWGDGGKYGVECPDVLISCDNYHVLYELSWWLYGAGFLFFIVALVGGGFSRWRVVIPDGEADV</sequence>
<dbReference type="AlphaFoldDB" id="A0A7L6LEI1"/>
<dbReference type="EMBL" id="LR134270">
    <property type="protein sequence ID" value="VED82615.1"/>
    <property type="molecule type" value="Genomic_DNA"/>
</dbReference>
<organism evidence="2 5">
    <name type="scientific">Escherichia marmotae</name>
    <dbReference type="NCBI Taxonomy" id="1499973"/>
    <lineage>
        <taxon>Bacteria</taxon>
        <taxon>Pseudomonadati</taxon>
        <taxon>Pseudomonadota</taxon>
        <taxon>Gammaproteobacteria</taxon>
        <taxon>Enterobacterales</taxon>
        <taxon>Enterobacteriaceae</taxon>
        <taxon>Escherichia</taxon>
    </lineage>
</organism>
<feature type="transmembrane region" description="Helical" evidence="1">
    <location>
        <begin position="35"/>
        <end position="53"/>
    </location>
</feature>
<gene>
    <name evidence="2" type="ORF">HV276_22570</name>
    <name evidence="3" type="ORF">NCTC8196_04602</name>
</gene>
<dbReference type="RefSeq" id="WP_001517389.1">
    <property type="nucleotide sequence ID" value="NZ_CAKAEI010000008.1"/>
</dbReference>
<dbReference type="EMBL" id="CP056165">
    <property type="protein sequence ID" value="QLX32340.1"/>
    <property type="molecule type" value="Genomic_DNA"/>
</dbReference>
<reference evidence="3 4" key="1">
    <citation type="submission" date="2018-12" db="EMBL/GenBank/DDBJ databases">
        <authorList>
            <consortium name="Pathogen Informatics"/>
        </authorList>
    </citation>
    <scope>NUCLEOTIDE SEQUENCE [LARGE SCALE GENOMIC DNA]</scope>
    <source>
        <strain evidence="3 4">NCTC8196</strain>
    </source>
</reference>
<evidence type="ECO:0000313" key="4">
    <source>
        <dbReference type="Proteomes" id="UP000277464"/>
    </source>
</evidence>
<dbReference type="Proteomes" id="UP000512146">
    <property type="component" value="Chromosome"/>
</dbReference>
<evidence type="ECO:0000313" key="5">
    <source>
        <dbReference type="Proteomes" id="UP000512146"/>
    </source>
</evidence>
<dbReference type="Proteomes" id="UP000277464">
    <property type="component" value="Chromosome"/>
</dbReference>